<comment type="caution">
    <text evidence="11">The sequence shown here is derived from an EMBL/GenBank/DDBJ whole genome shotgun (WGS) entry which is preliminary data.</text>
</comment>
<dbReference type="CDD" id="cd06547">
    <property type="entry name" value="GH85_ENGase"/>
    <property type="match status" value="1"/>
</dbReference>
<dbReference type="Proteomes" id="UP001627154">
    <property type="component" value="Unassembled WGS sequence"/>
</dbReference>
<evidence type="ECO:0000313" key="12">
    <source>
        <dbReference type="Proteomes" id="UP001627154"/>
    </source>
</evidence>
<evidence type="ECO:0000256" key="3">
    <source>
        <dbReference type="ARBA" id="ARBA00012566"/>
    </source>
</evidence>
<keyword evidence="6" id="KW-0326">Glycosidase</keyword>
<keyword evidence="4" id="KW-0963">Cytoplasm</keyword>
<comment type="function">
    <text evidence="8">Endoglycosidase that releases N-glycans from glycoproteins by cleaving the beta-1,4-glycosidic bond in the N,N'-diacetylchitobiose core. Involved in the processing of free oligosaccharides in the cytosol.</text>
</comment>
<evidence type="ECO:0000256" key="2">
    <source>
        <dbReference type="ARBA" id="ARBA00007849"/>
    </source>
</evidence>
<dbReference type="GO" id="GO:0033925">
    <property type="term" value="F:mannosyl-glycoprotein endo-beta-N-acetylglucosaminidase activity"/>
    <property type="evidence" value="ECO:0007669"/>
    <property type="project" value="UniProtKB-EC"/>
</dbReference>
<evidence type="ECO:0000256" key="1">
    <source>
        <dbReference type="ARBA" id="ARBA00004514"/>
    </source>
</evidence>
<accession>A0ABD2WL15</accession>
<gene>
    <name evidence="11" type="ORF">TKK_011831</name>
</gene>
<evidence type="ECO:0000256" key="4">
    <source>
        <dbReference type="ARBA" id="ARBA00022490"/>
    </source>
</evidence>
<evidence type="ECO:0000256" key="7">
    <source>
        <dbReference type="ARBA" id="ARBA00034414"/>
    </source>
</evidence>
<dbReference type="Gene3D" id="3.20.20.80">
    <property type="entry name" value="Glycosidases"/>
    <property type="match status" value="1"/>
</dbReference>
<comment type="similarity">
    <text evidence="2">Belongs to the glycosyl hydrolase 85 family.</text>
</comment>
<sequence>MDISNQSATMQENERTVKPFKNLEELYKRISSLASWQGVVNLRKSTDYVYSADETQIENKKKISKTSVPKTIVCHDLMGGYLEDRFIDGSNNHNSYHFYHWHIIDTFIYFSHHFVTIPPFGWINAAHEHGVKILGTLITENTEGKENWDEILKTRDNIVKFADALVFLAQFYKFDGWLLNVENEIHQDDVGKLTFFVRYLTDTIHKRVENSEIIWYDSVTESGKLSWQNELNEKNNCFFERCDGIFLNYTWSDSGLIKSAIKAEKQNRLHDVYVGLDVWGRGCPGGGGFNSAHALKRIRRQGLSVAIFAPAWTFEYFGPQTFPRIENIFWAQLKEFLYIHVPVFRNERFITTLCRGAGDKYFEYGMQIRFEDPKTHTVVERNNSFYNLAMQKHQTISACSHLKFISSHMPLPLKMNEKSDPIPQEWRFETAHEVIKTLGNKLTIEDKPESYAGLNCQQFSYDVSYEGGGCLKLMTKNTKSFYRLFYVHIELSRDIQVRVYYRNSDMTNHTHDSEKRLVLLLGNESGVTSFLPRQTLEHGLGWHLSIFQTNMKIVEEIGLAVTHTGDCYIGKIVVEEMRRPMR</sequence>
<feature type="domain" description="Cytosolic endo-beta-N-acetylglucosaminidase TIM barrel" evidence="10">
    <location>
        <begin position="81"/>
        <end position="360"/>
    </location>
</feature>
<dbReference type="Gene3D" id="2.60.120.260">
    <property type="entry name" value="Galactose-binding domain-like"/>
    <property type="match status" value="1"/>
</dbReference>
<organism evidence="11 12">
    <name type="scientific">Trichogramma kaykai</name>
    <dbReference type="NCBI Taxonomy" id="54128"/>
    <lineage>
        <taxon>Eukaryota</taxon>
        <taxon>Metazoa</taxon>
        <taxon>Ecdysozoa</taxon>
        <taxon>Arthropoda</taxon>
        <taxon>Hexapoda</taxon>
        <taxon>Insecta</taxon>
        <taxon>Pterygota</taxon>
        <taxon>Neoptera</taxon>
        <taxon>Endopterygota</taxon>
        <taxon>Hymenoptera</taxon>
        <taxon>Apocrita</taxon>
        <taxon>Proctotrupomorpha</taxon>
        <taxon>Chalcidoidea</taxon>
        <taxon>Trichogrammatidae</taxon>
        <taxon>Trichogramma</taxon>
    </lineage>
</organism>
<keyword evidence="5" id="KW-0378">Hydrolase</keyword>
<dbReference type="Pfam" id="PF03644">
    <property type="entry name" value="Glyco_hydro_85"/>
    <property type="match status" value="1"/>
</dbReference>
<proteinExistence type="inferred from homology"/>
<protein>
    <recommendedName>
        <fullName evidence="9">Cytosolic endo-beta-N-acetylglucosaminidase</fullName>
        <ecNumber evidence="3">3.2.1.96</ecNumber>
    </recommendedName>
</protein>
<dbReference type="AlphaFoldDB" id="A0ABD2WL15"/>
<dbReference type="EMBL" id="JBJJXI010000096">
    <property type="protein sequence ID" value="KAL3393545.1"/>
    <property type="molecule type" value="Genomic_DNA"/>
</dbReference>
<evidence type="ECO:0000313" key="11">
    <source>
        <dbReference type="EMBL" id="KAL3393545.1"/>
    </source>
</evidence>
<evidence type="ECO:0000256" key="8">
    <source>
        <dbReference type="ARBA" id="ARBA00054935"/>
    </source>
</evidence>
<name>A0ABD2WL15_9HYME</name>
<dbReference type="PANTHER" id="PTHR13246">
    <property type="entry name" value="ENDO BETA N-ACETYLGLUCOSAMINIDASE"/>
    <property type="match status" value="1"/>
</dbReference>
<dbReference type="EC" id="3.2.1.96" evidence="3"/>
<comment type="subcellular location">
    <subcellularLocation>
        <location evidence="1">Cytoplasm</location>
        <location evidence="1">Cytosol</location>
    </subcellularLocation>
</comment>
<evidence type="ECO:0000256" key="9">
    <source>
        <dbReference type="ARBA" id="ARBA00072457"/>
    </source>
</evidence>
<evidence type="ECO:0000256" key="6">
    <source>
        <dbReference type="ARBA" id="ARBA00023295"/>
    </source>
</evidence>
<evidence type="ECO:0000259" key="10">
    <source>
        <dbReference type="Pfam" id="PF03644"/>
    </source>
</evidence>
<dbReference type="GO" id="GO:0005829">
    <property type="term" value="C:cytosol"/>
    <property type="evidence" value="ECO:0007669"/>
    <property type="project" value="UniProtKB-SubCell"/>
</dbReference>
<comment type="catalytic activity">
    <reaction evidence="7">
        <text>an N(4)-(oligosaccharide-(1-&gt;3)-[oligosaccharide-(1-&gt;6)]-beta-D-Man-(1-&gt;4)-beta-D-GlcNAc-(1-&gt;4)-alpha-D-GlcNAc)-L-asparaginyl-[protein] + H2O = an oligosaccharide-(1-&gt;3)-[oligosaccharide-(1-&gt;6)]-beta-D-Man-(1-&gt;4)-D-GlcNAc + N(4)-(N-acetyl-beta-D-glucosaminyl)-L-asparaginyl-[protein]</text>
        <dbReference type="Rhea" id="RHEA:73067"/>
        <dbReference type="Rhea" id="RHEA-COMP:12603"/>
        <dbReference type="Rhea" id="RHEA-COMP:18176"/>
        <dbReference type="ChEBI" id="CHEBI:15377"/>
        <dbReference type="ChEBI" id="CHEBI:132248"/>
        <dbReference type="ChEBI" id="CHEBI:192714"/>
        <dbReference type="ChEBI" id="CHEBI:192715"/>
        <dbReference type="EC" id="3.2.1.96"/>
    </reaction>
</comment>
<dbReference type="InterPro" id="IPR005201">
    <property type="entry name" value="TIM_ENGase"/>
</dbReference>
<dbReference type="PANTHER" id="PTHR13246:SF1">
    <property type="entry name" value="CYTOSOLIC ENDO-BETA-N-ACETYLGLUCOSAMINIDASE"/>
    <property type="match status" value="1"/>
</dbReference>
<dbReference type="InterPro" id="IPR032979">
    <property type="entry name" value="ENGase"/>
</dbReference>
<evidence type="ECO:0000256" key="5">
    <source>
        <dbReference type="ARBA" id="ARBA00022801"/>
    </source>
</evidence>
<dbReference type="FunFam" id="3.20.20.80:FF:000043">
    <property type="entry name" value="cytosolic endo-beta-N-acetylglucosaminidase"/>
    <property type="match status" value="1"/>
</dbReference>
<reference evidence="11 12" key="1">
    <citation type="journal article" date="2024" name="bioRxiv">
        <title>A reference genome for Trichogramma kaykai: A tiny desert-dwelling parasitoid wasp with competing sex-ratio distorters.</title>
        <authorList>
            <person name="Culotta J."/>
            <person name="Lindsey A.R."/>
        </authorList>
    </citation>
    <scope>NUCLEOTIDE SEQUENCE [LARGE SCALE GENOMIC DNA]</scope>
    <source>
        <strain evidence="11 12">KSX58</strain>
    </source>
</reference>
<keyword evidence="12" id="KW-1185">Reference proteome</keyword>